<evidence type="ECO:0000313" key="2">
    <source>
        <dbReference type="Proteomes" id="UP001433508"/>
    </source>
</evidence>
<reference evidence="2" key="1">
    <citation type="journal article" date="2024" name="Front. Bioeng. Biotechnol.">
        <title>Genome-scale model development and genomic sequencing of the oleaginous clade Lipomyces.</title>
        <authorList>
            <person name="Czajka J.J."/>
            <person name="Han Y."/>
            <person name="Kim J."/>
            <person name="Mondo S.J."/>
            <person name="Hofstad B.A."/>
            <person name="Robles A."/>
            <person name="Haridas S."/>
            <person name="Riley R."/>
            <person name="LaButti K."/>
            <person name="Pangilinan J."/>
            <person name="Andreopoulos W."/>
            <person name="Lipzen A."/>
            <person name="Yan J."/>
            <person name="Wang M."/>
            <person name="Ng V."/>
            <person name="Grigoriev I.V."/>
            <person name="Spatafora J.W."/>
            <person name="Magnuson J.K."/>
            <person name="Baker S.E."/>
            <person name="Pomraning K.R."/>
        </authorList>
    </citation>
    <scope>NUCLEOTIDE SEQUENCE [LARGE SCALE GENOMIC DNA]</scope>
    <source>
        <strain evidence="2">CBS 7786</strain>
    </source>
</reference>
<comment type="caution">
    <text evidence="1">The sequence shown here is derived from an EMBL/GenBank/DDBJ whole genome shotgun (WGS) entry which is preliminary data.</text>
</comment>
<organism evidence="1 2">
    <name type="scientific">Lipomyces kononenkoae</name>
    <name type="common">Yeast</name>
    <dbReference type="NCBI Taxonomy" id="34357"/>
    <lineage>
        <taxon>Eukaryota</taxon>
        <taxon>Fungi</taxon>
        <taxon>Dikarya</taxon>
        <taxon>Ascomycota</taxon>
        <taxon>Saccharomycotina</taxon>
        <taxon>Lipomycetes</taxon>
        <taxon>Lipomycetales</taxon>
        <taxon>Lipomycetaceae</taxon>
        <taxon>Lipomyces</taxon>
    </lineage>
</organism>
<sequence>MTSRNPEPETTEAKEFSNELDQIFGLGEPKGVFNTRSSSMINQQNEELSTIAQQLRATEERLRRRREEFEEGMVRPTSDIALGKNEGSIGTYPASPSVPRRVPRKSLEKSPVSASLDASDILYNPRSRPSSNGHTIRSSESGSSNRDASQGDQSRKTSIGAIGAKMQSWTKHRKQEKVRRASPSASDSSTISSGVSTANEGKRLPSLSK</sequence>
<evidence type="ECO:0000313" key="1">
    <source>
        <dbReference type="EMBL" id="KAK9238847.1"/>
    </source>
</evidence>
<dbReference type="Proteomes" id="UP001433508">
    <property type="component" value="Unassembled WGS sequence"/>
</dbReference>
<keyword evidence="2" id="KW-1185">Reference proteome</keyword>
<proteinExistence type="predicted"/>
<name>A0ACC3T4M7_LIPKO</name>
<protein>
    <submittedName>
        <fullName evidence="1">Uncharacterized protein</fullName>
    </submittedName>
</protein>
<dbReference type="EMBL" id="MU971351">
    <property type="protein sequence ID" value="KAK9238847.1"/>
    <property type="molecule type" value="Genomic_DNA"/>
</dbReference>
<gene>
    <name evidence="1" type="ORF">V1525DRAFT_399677</name>
</gene>
<accession>A0ACC3T4M7</accession>